<dbReference type="HOGENOM" id="CLU_2669956_0_0_6"/>
<dbReference type="KEGG" id="tni:TVNIR_2452"/>
<name>L0DYQ7_THIND</name>
<proteinExistence type="predicted"/>
<dbReference type="EMBL" id="CP003989">
    <property type="protein sequence ID" value="AGA34095.1"/>
    <property type="molecule type" value="Genomic_DNA"/>
</dbReference>
<dbReference type="Proteomes" id="UP000010809">
    <property type="component" value="Chromosome"/>
</dbReference>
<dbReference type="PATRIC" id="fig|1255043.3.peg.2473"/>
<feature type="region of interest" description="Disordered" evidence="1">
    <location>
        <begin position="1"/>
        <end position="75"/>
    </location>
</feature>
<reference evidence="2" key="1">
    <citation type="submission" date="2015-12" db="EMBL/GenBank/DDBJ databases">
        <authorList>
            <person name="Tikhonova T.V."/>
            <person name="Pavlov A.R."/>
            <person name="Beletsky A.V."/>
            <person name="Mardanov A.V."/>
            <person name="Sorokin D.Y."/>
            <person name="Ravin N.V."/>
            <person name="Popov V.O."/>
        </authorList>
    </citation>
    <scope>NUCLEOTIDE SEQUENCE</scope>
    <source>
        <strain evidence="2">DSM 14787</strain>
    </source>
</reference>
<evidence type="ECO:0000313" key="3">
    <source>
        <dbReference type="Proteomes" id="UP000010809"/>
    </source>
</evidence>
<protein>
    <submittedName>
        <fullName evidence="2">Uncharacterized protein</fullName>
    </submittedName>
</protein>
<evidence type="ECO:0000256" key="1">
    <source>
        <dbReference type="SAM" id="MobiDB-lite"/>
    </source>
</evidence>
<gene>
    <name evidence="2" type="ordered locus">TVNIR_2452</name>
</gene>
<accession>L0DYQ7</accession>
<organism evidence="2 3">
    <name type="scientific">Thioalkalivibrio nitratireducens (strain DSM 14787 / UNIQEM 213 / ALEN2)</name>
    <dbReference type="NCBI Taxonomy" id="1255043"/>
    <lineage>
        <taxon>Bacteria</taxon>
        <taxon>Pseudomonadati</taxon>
        <taxon>Pseudomonadota</taxon>
        <taxon>Gammaproteobacteria</taxon>
        <taxon>Chromatiales</taxon>
        <taxon>Ectothiorhodospiraceae</taxon>
        <taxon>Thioalkalivibrio</taxon>
    </lineage>
</organism>
<sequence>MHEERGTHGLPLEALLGRGEFRMRGDSTPLPGRDHSASLGADRAKRYGPRSAGAATSTGDPPHRARDPALGPALR</sequence>
<evidence type="ECO:0000313" key="2">
    <source>
        <dbReference type="EMBL" id="AGA34095.1"/>
    </source>
</evidence>
<dbReference type="AlphaFoldDB" id="L0DYQ7"/>
<keyword evidence="3" id="KW-1185">Reference proteome</keyword>